<dbReference type="SMART" id="SM00547">
    <property type="entry name" value="ZnF_RBZ"/>
    <property type="match status" value="2"/>
</dbReference>
<dbReference type="InterPro" id="IPR001876">
    <property type="entry name" value="Znf_RanBP2"/>
</dbReference>
<feature type="domain" description="RanBP2-type" evidence="5">
    <location>
        <begin position="56"/>
        <end position="86"/>
    </location>
</feature>
<accession>A0AAU8IZK1</accession>
<name>A0AAU8IZK1_9ACTN</name>
<evidence type="ECO:0000256" key="4">
    <source>
        <dbReference type="SAM" id="MobiDB-lite"/>
    </source>
</evidence>
<feature type="compositionally biased region" description="Low complexity" evidence="4">
    <location>
        <begin position="32"/>
        <end position="58"/>
    </location>
</feature>
<feature type="region of interest" description="Disordered" evidence="4">
    <location>
        <begin position="28"/>
        <end position="61"/>
    </location>
</feature>
<dbReference type="InterPro" id="IPR036443">
    <property type="entry name" value="Znf_RanBP2_sf"/>
</dbReference>
<keyword evidence="2" id="KW-0863">Zinc-finger</keyword>
<feature type="region of interest" description="Disordered" evidence="4">
    <location>
        <begin position="88"/>
        <end position="174"/>
    </location>
</feature>
<dbReference type="GO" id="GO:0008270">
    <property type="term" value="F:zinc ion binding"/>
    <property type="evidence" value="ECO:0007669"/>
    <property type="project" value="UniProtKB-KW"/>
</dbReference>
<dbReference type="SUPFAM" id="SSF90209">
    <property type="entry name" value="Ran binding protein zinc finger-like"/>
    <property type="match status" value="1"/>
</dbReference>
<dbReference type="Pfam" id="PF00641">
    <property type="entry name" value="Zn_ribbon_RanBP"/>
    <property type="match status" value="1"/>
</dbReference>
<dbReference type="PROSITE" id="PS50199">
    <property type="entry name" value="ZF_RANBP2_2"/>
    <property type="match status" value="1"/>
</dbReference>
<dbReference type="EMBL" id="CP159534">
    <property type="protein sequence ID" value="XCJ73916.1"/>
    <property type="molecule type" value="Genomic_DNA"/>
</dbReference>
<protein>
    <submittedName>
        <fullName evidence="6">Zinc finger protein</fullName>
    </submittedName>
</protein>
<proteinExistence type="predicted"/>
<organism evidence="6">
    <name type="scientific">Streptomyces tabacisoli</name>
    <dbReference type="NCBI Taxonomy" id="3156398"/>
    <lineage>
        <taxon>Bacteria</taxon>
        <taxon>Bacillati</taxon>
        <taxon>Actinomycetota</taxon>
        <taxon>Actinomycetes</taxon>
        <taxon>Kitasatosporales</taxon>
        <taxon>Streptomycetaceae</taxon>
        <taxon>Streptomyces</taxon>
    </lineage>
</organism>
<dbReference type="KEGG" id="stac:ABII15_29895"/>
<keyword evidence="3" id="KW-0862">Zinc</keyword>
<evidence type="ECO:0000256" key="1">
    <source>
        <dbReference type="ARBA" id="ARBA00022723"/>
    </source>
</evidence>
<evidence type="ECO:0000256" key="3">
    <source>
        <dbReference type="ARBA" id="ARBA00022833"/>
    </source>
</evidence>
<evidence type="ECO:0000259" key="5">
    <source>
        <dbReference type="PROSITE" id="PS50199"/>
    </source>
</evidence>
<dbReference type="AlphaFoldDB" id="A0AAU8IZK1"/>
<dbReference type="RefSeq" id="WP_353945365.1">
    <property type="nucleotide sequence ID" value="NZ_CP159534.1"/>
</dbReference>
<dbReference type="PROSITE" id="PS01358">
    <property type="entry name" value="ZF_RANBP2_1"/>
    <property type="match status" value="2"/>
</dbReference>
<sequence length="318" mass="33094">MAATENWRCGDCDTFNVPAERVCAICGGTRRGPGPAAAPPRHGAPRPAAKRPAPARPAADWRCTKCDTNNTRDDTTCLVCGAGWKTAAKPAVRKKGPAKRATKRPPPKKTTPAAAPAATPAPAPAPASTPRRESLFHPPPVATGYVPTAPIPTPTPPPAPAPAPRPWTPPPPRRRPGGCGGCLIALVVGGALLFGAQAYLKSQDSGTGGTDGSGTAAACPTRIADELPSGGGAELVEAYRTENKQITLCRTTAGELYYYGEFSDHREAGIAMRATTTSDGYEASNDPYRYVIHGDLVTIYKSDAQIGEETVTPEPSPQ</sequence>
<keyword evidence="1" id="KW-0479">Metal-binding</keyword>
<feature type="compositionally biased region" description="Basic residues" evidence="4">
    <location>
        <begin position="91"/>
        <end position="107"/>
    </location>
</feature>
<evidence type="ECO:0000313" key="6">
    <source>
        <dbReference type="EMBL" id="XCJ73916.1"/>
    </source>
</evidence>
<feature type="compositionally biased region" description="Pro residues" evidence="4">
    <location>
        <begin position="149"/>
        <end position="171"/>
    </location>
</feature>
<gene>
    <name evidence="6" type="ORF">ABII15_29895</name>
</gene>
<evidence type="ECO:0000256" key="2">
    <source>
        <dbReference type="ARBA" id="ARBA00022771"/>
    </source>
</evidence>
<reference evidence="6" key="1">
    <citation type="submission" date="2024-06" db="EMBL/GenBank/DDBJ databases">
        <title>Streptomyces sp. strain HUAS MG91 genome sequences.</title>
        <authorList>
            <person name="Mo P."/>
        </authorList>
    </citation>
    <scope>NUCLEOTIDE SEQUENCE</scope>
    <source>
        <strain evidence="6">HUAS MG91</strain>
    </source>
</reference>